<gene>
    <name evidence="5" type="ORF">QO002_001545</name>
</gene>
<dbReference type="SMART" id="SM00363">
    <property type="entry name" value="S4"/>
    <property type="match status" value="1"/>
</dbReference>
<feature type="domain" description="RNA-binding S4" evidence="4">
    <location>
        <begin position="9"/>
        <end position="67"/>
    </location>
</feature>
<dbReference type="CDD" id="cd02440">
    <property type="entry name" value="AdoMet_MTases"/>
    <property type="match status" value="1"/>
</dbReference>
<sequence length="264" mass="28259">MSYTLKNPIRLDQLLLNRGLVASRSRARDAIQRGTVTVDGKVVTKASANVSEDSVIAIDDPVQAYVSRAALKLKAGLEHFGLSPEGCECLDIGASTGGFTEILLHNDAAHVIAIDVGHGQFHPRLEADERVTNIEGLNARVLDEDTLEGREITFVVSDVSFISLKLALPPALDLAQPGAHCVLLVKPQFEAGREAISKAGLLKDPTTAPAVAAELERWLVEDMGWESLGLIPSPIAGGDGNEEYLLAGHKPLEDDLEDDGDNEE</sequence>
<dbReference type="RefSeq" id="WP_307228283.1">
    <property type="nucleotide sequence ID" value="NZ_JAUSVF010000001.1"/>
</dbReference>
<keyword evidence="1 3" id="KW-0694">RNA-binding</keyword>
<proteinExistence type="inferred from homology"/>
<reference evidence="5 6" key="1">
    <citation type="submission" date="2023-07" db="EMBL/GenBank/DDBJ databases">
        <title>Genomic Encyclopedia of Type Strains, Phase IV (KMG-IV): sequencing the most valuable type-strain genomes for metagenomic binning, comparative biology and taxonomic classification.</title>
        <authorList>
            <person name="Goeker M."/>
        </authorList>
    </citation>
    <scope>NUCLEOTIDE SEQUENCE [LARGE SCALE GENOMIC DNA]</scope>
    <source>
        <strain evidence="5 6">DSM 1112</strain>
    </source>
</reference>
<dbReference type="SUPFAM" id="SSF53335">
    <property type="entry name" value="S-adenosyl-L-methionine-dependent methyltransferases"/>
    <property type="match status" value="1"/>
</dbReference>
<keyword evidence="5" id="KW-0808">Transferase</keyword>
<evidence type="ECO:0000256" key="3">
    <source>
        <dbReference type="PROSITE-ProRule" id="PRU00182"/>
    </source>
</evidence>
<dbReference type="CDD" id="cd00165">
    <property type="entry name" value="S4"/>
    <property type="match status" value="1"/>
</dbReference>
<organism evidence="5 6">
    <name type="scientific">Pararhizobium capsulatum DSM 1112</name>
    <dbReference type="NCBI Taxonomy" id="1121113"/>
    <lineage>
        <taxon>Bacteria</taxon>
        <taxon>Pseudomonadati</taxon>
        <taxon>Pseudomonadota</taxon>
        <taxon>Alphaproteobacteria</taxon>
        <taxon>Hyphomicrobiales</taxon>
        <taxon>Rhizobiaceae</taxon>
        <taxon>Rhizobium/Agrobacterium group</taxon>
        <taxon>Pararhizobium</taxon>
    </lineage>
</organism>
<evidence type="ECO:0000256" key="2">
    <source>
        <dbReference type="ARBA" id="ARBA00029460"/>
    </source>
</evidence>
<dbReference type="Proteomes" id="UP001230207">
    <property type="component" value="Unassembled WGS sequence"/>
</dbReference>
<dbReference type="InterPro" id="IPR002877">
    <property type="entry name" value="RNA_MeTrfase_FtsJ_dom"/>
</dbReference>
<dbReference type="InterPro" id="IPR029063">
    <property type="entry name" value="SAM-dependent_MTases_sf"/>
</dbReference>
<dbReference type="Gene3D" id="3.40.50.150">
    <property type="entry name" value="Vaccinia Virus protein VP39"/>
    <property type="match status" value="1"/>
</dbReference>
<comment type="similarity">
    <text evidence="2">Belongs to the TlyA family.</text>
</comment>
<dbReference type="PROSITE" id="PS50889">
    <property type="entry name" value="S4"/>
    <property type="match status" value="1"/>
</dbReference>
<dbReference type="InterPro" id="IPR002942">
    <property type="entry name" value="S4_RNA-bd"/>
</dbReference>
<dbReference type="PANTHER" id="PTHR32319">
    <property type="entry name" value="BACTERIAL HEMOLYSIN-LIKE PROTEIN"/>
    <property type="match status" value="1"/>
</dbReference>
<evidence type="ECO:0000259" key="4">
    <source>
        <dbReference type="SMART" id="SM00363"/>
    </source>
</evidence>
<keyword evidence="5" id="KW-0489">Methyltransferase</keyword>
<dbReference type="InterPro" id="IPR004538">
    <property type="entry name" value="Hemolysin_A/TlyA"/>
</dbReference>
<dbReference type="InterPro" id="IPR047048">
    <property type="entry name" value="TlyA"/>
</dbReference>
<evidence type="ECO:0000313" key="6">
    <source>
        <dbReference type="Proteomes" id="UP001230207"/>
    </source>
</evidence>
<dbReference type="GO" id="GO:0008168">
    <property type="term" value="F:methyltransferase activity"/>
    <property type="evidence" value="ECO:0007669"/>
    <property type="project" value="UniProtKB-KW"/>
</dbReference>
<dbReference type="SUPFAM" id="SSF55174">
    <property type="entry name" value="Alpha-L RNA-binding motif"/>
    <property type="match status" value="1"/>
</dbReference>
<protein>
    <submittedName>
        <fullName evidence="5">23S rRNA (Cytidine1920-2'-O)/16S rRNA (Cytidine1409-2'-O)-methyltransferase</fullName>
        <ecNumber evidence="5">2.1.1.226</ecNumber>
        <ecNumber evidence="5">2.1.1.227</ecNumber>
    </submittedName>
</protein>
<accession>A0ABU0BMC7</accession>
<dbReference type="Gene3D" id="3.10.290.10">
    <property type="entry name" value="RNA-binding S4 domain"/>
    <property type="match status" value="1"/>
</dbReference>
<dbReference type="InterPro" id="IPR036986">
    <property type="entry name" value="S4_RNA-bd_sf"/>
</dbReference>
<dbReference type="GO" id="GO:0032259">
    <property type="term" value="P:methylation"/>
    <property type="evidence" value="ECO:0007669"/>
    <property type="project" value="UniProtKB-KW"/>
</dbReference>
<dbReference type="EMBL" id="JAUSVF010000001">
    <property type="protein sequence ID" value="MDQ0319407.1"/>
    <property type="molecule type" value="Genomic_DNA"/>
</dbReference>
<dbReference type="Pfam" id="PF01728">
    <property type="entry name" value="FtsJ"/>
    <property type="match status" value="1"/>
</dbReference>
<name>A0ABU0BMC7_9HYPH</name>
<dbReference type="EC" id="2.1.1.227" evidence="5"/>
<dbReference type="PANTHER" id="PTHR32319:SF0">
    <property type="entry name" value="BACTERIAL HEMOLYSIN-LIKE PROTEIN"/>
    <property type="match status" value="1"/>
</dbReference>
<evidence type="ECO:0000313" key="5">
    <source>
        <dbReference type="EMBL" id="MDQ0319407.1"/>
    </source>
</evidence>
<keyword evidence="6" id="KW-1185">Reference proteome</keyword>
<dbReference type="Pfam" id="PF01479">
    <property type="entry name" value="S4"/>
    <property type="match status" value="1"/>
</dbReference>
<evidence type="ECO:0000256" key="1">
    <source>
        <dbReference type="ARBA" id="ARBA00022884"/>
    </source>
</evidence>
<comment type="caution">
    <text evidence="5">The sequence shown here is derived from an EMBL/GenBank/DDBJ whole genome shotgun (WGS) entry which is preliminary data.</text>
</comment>
<dbReference type="EC" id="2.1.1.226" evidence="5"/>
<dbReference type="PIRSF" id="PIRSF005578">
    <property type="entry name" value="TlyA"/>
    <property type="match status" value="1"/>
</dbReference>